<evidence type="ECO:0000313" key="3">
    <source>
        <dbReference type="EMBL" id="WSE30816.1"/>
    </source>
</evidence>
<evidence type="ECO:0000256" key="1">
    <source>
        <dbReference type="SAM" id="MobiDB-lite"/>
    </source>
</evidence>
<organism evidence="3 4">
    <name type="scientific">Amycolatopsis rhabdoformis</name>
    <dbReference type="NCBI Taxonomy" id="1448059"/>
    <lineage>
        <taxon>Bacteria</taxon>
        <taxon>Bacillati</taxon>
        <taxon>Actinomycetota</taxon>
        <taxon>Actinomycetes</taxon>
        <taxon>Pseudonocardiales</taxon>
        <taxon>Pseudonocardiaceae</taxon>
        <taxon>Amycolatopsis</taxon>
    </lineage>
</organism>
<feature type="region of interest" description="Disordered" evidence="1">
    <location>
        <begin position="201"/>
        <end position="251"/>
    </location>
</feature>
<reference evidence="3 4" key="1">
    <citation type="journal article" date="2015" name="Int. J. Syst. Evol. Microbiol.">
        <title>Amycolatopsis rhabdoformis sp. nov., an actinomycete isolated from a tropical forest soil.</title>
        <authorList>
            <person name="Souza W.R."/>
            <person name="Silva R.E."/>
            <person name="Goodfellow M."/>
            <person name="Busarakam K."/>
            <person name="Figueiro F.S."/>
            <person name="Ferreira D."/>
            <person name="Rodrigues-Filho E."/>
            <person name="Moraes L.A.B."/>
            <person name="Zucchi T.D."/>
        </authorList>
    </citation>
    <scope>NUCLEOTIDE SEQUENCE [LARGE SCALE GENOMIC DNA]</scope>
    <source>
        <strain evidence="3 4">NCIMB 14900</strain>
    </source>
</reference>
<feature type="transmembrane region" description="Helical" evidence="2">
    <location>
        <begin position="21"/>
        <end position="44"/>
    </location>
</feature>
<keyword evidence="2" id="KW-0472">Membrane</keyword>
<dbReference type="Proteomes" id="UP001330812">
    <property type="component" value="Chromosome"/>
</dbReference>
<protein>
    <submittedName>
        <fullName evidence="3">Uncharacterized protein</fullName>
    </submittedName>
</protein>
<proteinExistence type="predicted"/>
<feature type="transmembrane region" description="Helical" evidence="2">
    <location>
        <begin position="111"/>
        <end position="130"/>
    </location>
</feature>
<evidence type="ECO:0000256" key="2">
    <source>
        <dbReference type="SAM" id="Phobius"/>
    </source>
</evidence>
<name>A0ABZ1I9T6_9PSEU</name>
<dbReference type="EMBL" id="CP142149">
    <property type="protein sequence ID" value="WSE30816.1"/>
    <property type="molecule type" value="Genomic_DNA"/>
</dbReference>
<feature type="compositionally biased region" description="Basic and acidic residues" evidence="1">
    <location>
        <begin position="242"/>
        <end position="251"/>
    </location>
</feature>
<keyword evidence="4" id="KW-1185">Reference proteome</keyword>
<evidence type="ECO:0000313" key="4">
    <source>
        <dbReference type="Proteomes" id="UP001330812"/>
    </source>
</evidence>
<feature type="transmembrane region" description="Helical" evidence="2">
    <location>
        <begin position="85"/>
        <end position="104"/>
    </location>
</feature>
<keyword evidence="2" id="KW-0812">Transmembrane</keyword>
<gene>
    <name evidence="3" type="ORF">VSH64_01505</name>
</gene>
<accession>A0ABZ1I9T6</accession>
<feature type="transmembrane region" description="Helical" evidence="2">
    <location>
        <begin position="150"/>
        <end position="175"/>
    </location>
</feature>
<dbReference type="RefSeq" id="WP_326569759.1">
    <property type="nucleotide sequence ID" value="NZ_CP142149.1"/>
</dbReference>
<sequence>MTSVPQYPPAPVTEPGAVSRLLAGILGVIAAALVVAGTFLPIAASQVTVAGRLQSSIAITAWDRQVEAAPQIERDLFAISHVPRYGIPLTVTAVVLLVGALLAFTRFRTAARIVLITGGAAVAGAAWTMGMDVSSTLSYEQTSDNVVSHYTTGTGFWVLLGGAVVAVLVLALAAFGGGRWTTVWLPYYPVPDEPVIYSIPDPAPADTWAEPPAQGVLPEDAEAPSPPFPPQDVVPAPGVEPPGKHRDDLDM</sequence>
<keyword evidence="2" id="KW-1133">Transmembrane helix</keyword>